<dbReference type="PRINTS" id="PR00119">
    <property type="entry name" value="CATATPASE"/>
</dbReference>
<keyword evidence="5 11" id="KW-0547">Nucleotide-binding</keyword>
<evidence type="ECO:0000256" key="7">
    <source>
        <dbReference type="ARBA" id="ARBA00022842"/>
    </source>
</evidence>
<dbReference type="NCBIfam" id="TIGR01525">
    <property type="entry name" value="ATPase-IB_hvy"/>
    <property type="match status" value="1"/>
</dbReference>
<evidence type="ECO:0000256" key="10">
    <source>
        <dbReference type="ARBA" id="ARBA00023136"/>
    </source>
</evidence>
<dbReference type="InterPro" id="IPR008250">
    <property type="entry name" value="ATPase_P-typ_transduc_dom_A_sf"/>
</dbReference>
<keyword evidence="11" id="KW-1003">Cell membrane</keyword>
<gene>
    <name evidence="13" type="ORF">ACFPLB_10905</name>
</gene>
<dbReference type="NCBIfam" id="TIGR01494">
    <property type="entry name" value="ATPase_P-type"/>
    <property type="match status" value="1"/>
</dbReference>
<dbReference type="InterPro" id="IPR023299">
    <property type="entry name" value="ATPase_P-typ_cyto_dom_N"/>
</dbReference>
<dbReference type="PANTHER" id="PTHR43079">
    <property type="entry name" value="PROBABLE CADMIUM/ZINC-TRANSPORTING ATPASE HMA1"/>
    <property type="match status" value="1"/>
</dbReference>
<evidence type="ECO:0000256" key="6">
    <source>
        <dbReference type="ARBA" id="ARBA00022840"/>
    </source>
</evidence>
<organism evidence="13 14">
    <name type="scientific">Aquamicrobium segne</name>
    <dbReference type="NCBI Taxonomy" id="469547"/>
    <lineage>
        <taxon>Bacteria</taxon>
        <taxon>Pseudomonadati</taxon>
        <taxon>Pseudomonadota</taxon>
        <taxon>Alphaproteobacteria</taxon>
        <taxon>Hyphomicrobiales</taxon>
        <taxon>Phyllobacteriaceae</taxon>
        <taxon>Aquamicrobium</taxon>
    </lineage>
</organism>
<evidence type="ECO:0000256" key="1">
    <source>
        <dbReference type="ARBA" id="ARBA00004141"/>
    </source>
</evidence>
<dbReference type="EMBL" id="JBHSLL010000030">
    <property type="protein sequence ID" value="MFC5386475.1"/>
    <property type="molecule type" value="Genomic_DNA"/>
</dbReference>
<sequence length="629" mass="65688">MEQRSSVRMMTVATALTIGGMCLAALDAFCLPGVWGPVGLAIVYVFGGGPASIRALTALWRERSLDIDLLMVIAAVAAAAVDAALEGAVLLTLFSISTTLEHRVMGRARRAVEALMSLRPDTALLRQPDGSVTEVPVRQLQPGDHMVLRPGAKVPVDGVIREGQGSLDEATITGESMPVHKGAGASVYEATVNLDGVLLVEVSHAMADSTVARMIALVTEAQAARAPSERFSDWFGQRYTIAVLVGSALAFLILLWLGWETSDALYRAATLLVAASPCAIVISVPAAILSTLSAAARGGVLFKGGAALETLASVDFFAFHKTGTLTTGKAEVTGLVARGSEREFLSLLAGVEAQSEHPIGEAVHRYAKALDIAPADVRNVRSVPSEGITGMDATGPLWAGNRRMAQRMKANIDAPDIASITADGQTVVWLGREDETLGAASVADRLRDSSFAGLAALREAGVGKIVMMTGDRRDVGLRIGAELGFEPHDVYGDLLPQDKVRLVGELAAIGKVAFVGDGVNDAAALARADTGIAMGAAGSEVAFQAADVALLSEDMTRLAEAHRLARRTRRIIGQNLAFAVGAMLVLVTASLFFALPLPLAVLGHEGGAVLVVLNGLRLLGDPIRSPSPR</sequence>
<dbReference type="SUPFAM" id="SSF56784">
    <property type="entry name" value="HAD-like"/>
    <property type="match status" value="1"/>
</dbReference>
<dbReference type="InterPro" id="IPR059000">
    <property type="entry name" value="ATPase_P-type_domA"/>
</dbReference>
<evidence type="ECO:0000256" key="11">
    <source>
        <dbReference type="RuleBase" id="RU362081"/>
    </source>
</evidence>
<feature type="transmembrane region" description="Helical" evidence="11">
    <location>
        <begin position="265"/>
        <end position="289"/>
    </location>
</feature>
<dbReference type="Gene3D" id="2.70.150.10">
    <property type="entry name" value="Calcium-transporting ATPase, cytoplasmic transduction domain A"/>
    <property type="match status" value="1"/>
</dbReference>
<comment type="subcellular location">
    <subcellularLocation>
        <location evidence="11">Cell membrane</location>
    </subcellularLocation>
    <subcellularLocation>
        <location evidence="1">Membrane</location>
        <topology evidence="1">Multi-pass membrane protein</topology>
    </subcellularLocation>
</comment>
<evidence type="ECO:0000313" key="13">
    <source>
        <dbReference type="EMBL" id="MFC5386475.1"/>
    </source>
</evidence>
<keyword evidence="8" id="KW-1278">Translocase</keyword>
<dbReference type="PROSITE" id="PS01229">
    <property type="entry name" value="COF_2"/>
    <property type="match status" value="1"/>
</dbReference>
<evidence type="ECO:0000256" key="9">
    <source>
        <dbReference type="ARBA" id="ARBA00022989"/>
    </source>
</evidence>
<dbReference type="InterPro" id="IPR023214">
    <property type="entry name" value="HAD_sf"/>
</dbReference>
<dbReference type="SUPFAM" id="SSF81653">
    <property type="entry name" value="Calcium ATPase, transduction domain A"/>
    <property type="match status" value="1"/>
</dbReference>
<dbReference type="InterPro" id="IPR036412">
    <property type="entry name" value="HAD-like_sf"/>
</dbReference>
<evidence type="ECO:0000256" key="4">
    <source>
        <dbReference type="ARBA" id="ARBA00022723"/>
    </source>
</evidence>
<keyword evidence="10 11" id="KW-0472">Membrane</keyword>
<feature type="transmembrane region" description="Helical" evidence="11">
    <location>
        <begin position="34"/>
        <end position="53"/>
    </location>
</feature>
<dbReference type="Proteomes" id="UP001596016">
    <property type="component" value="Unassembled WGS sequence"/>
</dbReference>
<keyword evidence="14" id="KW-1185">Reference proteome</keyword>
<keyword evidence="9 11" id="KW-1133">Transmembrane helix</keyword>
<evidence type="ECO:0000256" key="2">
    <source>
        <dbReference type="ARBA" id="ARBA00006024"/>
    </source>
</evidence>
<keyword evidence="6 11" id="KW-0067">ATP-binding</keyword>
<evidence type="ECO:0000259" key="12">
    <source>
        <dbReference type="Pfam" id="PF00122"/>
    </source>
</evidence>
<dbReference type="InterPro" id="IPR023298">
    <property type="entry name" value="ATPase_P-typ_TM_dom_sf"/>
</dbReference>
<feature type="transmembrane region" description="Helical" evidence="11">
    <location>
        <begin position="576"/>
        <end position="595"/>
    </location>
</feature>
<keyword evidence="4 11" id="KW-0479">Metal-binding</keyword>
<name>A0ABW0GYZ4_9HYPH</name>
<evidence type="ECO:0000313" key="14">
    <source>
        <dbReference type="Proteomes" id="UP001596016"/>
    </source>
</evidence>
<dbReference type="InterPro" id="IPR051949">
    <property type="entry name" value="Cation_Transport_ATPase"/>
</dbReference>
<dbReference type="Pfam" id="PF00702">
    <property type="entry name" value="Hydrolase"/>
    <property type="match status" value="1"/>
</dbReference>
<dbReference type="InterPro" id="IPR027256">
    <property type="entry name" value="P-typ_ATPase_IB"/>
</dbReference>
<reference evidence="14" key="1">
    <citation type="journal article" date="2019" name="Int. J. Syst. Evol. Microbiol.">
        <title>The Global Catalogue of Microorganisms (GCM) 10K type strain sequencing project: providing services to taxonomists for standard genome sequencing and annotation.</title>
        <authorList>
            <consortium name="The Broad Institute Genomics Platform"/>
            <consortium name="The Broad Institute Genome Sequencing Center for Infectious Disease"/>
            <person name="Wu L."/>
            <person name="Ma J."/>
        </authorList>
    </citation>
    <scope>NUCLEOTIDE SEQUENCE [LARGE SCALE GENOMIC DNA]</scope>
    <source>
        <strain evidence="14">CGMCC 4.1415</strain>
    </source>
</reference>
<dbReference type="Pfam" id="PF00122">
    <property type="entry name" value="E1-E2_ATPase"/>
    <property type="match status" value="1"/>
</dbReference>
<evidence type="ECO:0000256" key="3">
    <source>
        <dbReference type="ARBA" id="ARBA00022692"/>
    </source>
</evidence>
<feature type="transmembrane region" description="Helical" evidence="11">
    <location>
        <begin position="239"/>
        <end position="259"/>
    </location>
</feature>
<dbReference type="RefSeq" id="WP_378229514.1">
    <property type="nucleotide sequence ID" value="NZ_JBHSLL010000030.1"/>
</dbReference>
<evidence type="ECO:0000256" key="5">
    <source>
        <dbReference type="ARBA" id="ARBA00022741"/>
    </source>
</evidence>
<dbReference type="Gene3D" id="3.40.50.1000">
    <property type="entry name" value="HAD superfamily/HAD-like"/>
    <property type="match status" value="1"/>
</dbReference>
<keyword evidence="3 11" id="KW-0812">Transmembrane</keyword>
<proteinExistence type="inferred from homology"/>
<feature type="domain" description="P-type ATPase A" evidence="12">
    <location>
        <begin position="118"/>
        <end position="218"/>
    </location>
</feature>
<protein>
    <submittedName>
        <fullName evidence="13">Heavy metal translocating P-type ATPase</fullName>
    </submittedName>
</protein>
<evidence type="ECO:0000256" key="8">
    <source>
        <dbReference type="ARBA" id="ARBA00022967"/>
    </source>
</evidence>
<comment type="similarity">
    <text evidence="2 11">Belongs to the cation transport ATPase (P-type) (TC 3.A.3) family. Type IB subfamily.</text>
</comment>
<dbReference type="SUPFAM" id="SSF81665">
    <property type="entry name" value="Calcium ATPase, transmembrane domain M"/>
    <property type="match status" value="1"/>
</dbReference>
<dbReference type="InterPro" id="IPR001757">
    <property type="entry name" value="P_typ_ATPase"/>
</dbReference>
<comment type="caution">
    <text evidence="13">The sequence shown here is derived from an EMBL/GenBank/DDBJ whole genome shotgun (WGS) entry which is preliminary data.</text>
</comment>
<dbReference type="Gene3D" id="3.40.1110.10">
    <property type="entry name" value="Calcium-transporting ATPase, cytoplasmic domain N"/>
    <property type="match status" value="1"/>
</dbReference>
<accession>A0ABW0GYZ4</accession>
<keyword evidence="7" id="KW-0460">Magnesium</keyword>
<dbReference type="PANTHER" id="PTHR43079:SF1">
    <property type="entry name" value="CADMIUM_ZINC-TRANSPORTING ATPASE HMA1, CHLOROPLASTIC-RELATED"/>
    <property type="match status" value="1"/>
</dbReference>